<accession>A0ABX2II68</accession>
<proteinExistence type="inferred from homology"/>
<dbReference type="PANTHER" id="PTHR32125:SF4">
    <property type="entry name" value="2-C-METHYL-D-ERYTHRITOL 4-PHOSPHATE CYTIDYLYLTRANSFERASE, CHLOROPLASTIC"/>
    <property type="match status" value="1"/>
</dbReference>
<protein>
    <recommendedName>
        <fullName evidence="7">2-C-methyl-D-erythritol 4-phosphate cytidylyltransferase</fullName>
        <ecNumber evidence="7">2.7.7.60</ecNumber>
    </recommendedName>
    <alternativeName>
        <fullName evidence="7">4-diphosphocytidyl-2C-methyl-D-erythritol synthase</fullName>
    </alternativeName>
    <alternativeName>
        <fullName evidence="7">MEP cytidylyltransferase</fullName>
        <shortName evidence="7">MCT</shortName>
    </alternativeName>
</protein>
<dbReference type="NCBIfam" id="TIGR00453">
    <property type="entry name" value="ispD"/>
    <property type="match status" value="1"/>
</dbReference>
<evidence type="ECO:0000256" key="1">
    <source>
        <dbReference type="ARBA" id="ARBA00001282"/>
    </source>
</evidence>
<feature type="site" description="Positions MEP for the nucleophilic attack" evidence="7">
    <location>
        <position position="158"/>
    </location>
</feature>
<comment type="similarity">
    <text evidence="3 7">Belongs to the IspD/TarI cytidylyltransferase family. IspD subfamily.</text>
</comment>
<dbReference type="InterPro" id="IPR001228">
    <property type="entry name" value="IspD"/>
</dbReference>
<dbReference type="EMBL" id="JABCSC020000004">
    <property type="protein sequence ID" value="NSL56435.1"/>
    <property type="molecule type" value="Genomic_DNA"/>
</dbReference>
<dbReference type="CDD" id="cd02516">
    <property type="entry name" value="CDP-ME_synthetase"/>
    <property type="match status" value="1"/>
</dbReference>
<feature type="site" description="Transition state stabilizer" evidence="7">
    <location>
        <position position="23"/>
    </location>
</feature>
<keyword evidence="6 7" id="KW-0414">Isoprene biosynthesis</keyword>
<dbReference type="InterPro" id="IPR034683">
    <property type="entry name" value="IspD/TarI"/>
</dbReference>
<name>A0ABX2II68_9RHOO</name>
<evidence type="ECO:0000256" key="5">
    <source>
        <dbReference type="ARBA" id="ARBA00022695"/>
    </source>
</evidence>
<comment type="pathway">
    <text evidence="2 7">Isoprenoid biosynthesis; isopentenyl diphosphate biosynthesis via DXP pathway; isopentenyl diphosphate from 1-deoxy-D-xylulose 5-phosphate: step 2/6.</text>
</comment>
<feature type="site" description="Transition state stabilizer" evidence="7">
    <location>
        <position position="16"/>
    </location>
</feature>
<keyword evidence="9" id="KW-1185">Reference proteome</keyword>
<evidence type="ECO:0000256" key="7">
    <source>
        <dbReference type="HAMAP-Rule" id="MF_00108"/>
    </source>
</evidence>
<dbReference type="EC" id="2.7.7.60" evidence="7"/>
<dbReference type="PROSITE" id="PS01295">
    <property type="entry name" value="ISPD"/>
    <property type="match status" value="1"/>
</dbReference>
<organism evidence="8 9">
    <name type="scientific">Uliginosibacterium aquaticum</name>
    <dbReference type="NCBI Taxonomy" id="2731212"/>
    <lineage>
        <taxon>Bacteria</taxon>
        <taxon>Pseudomonadati</taxon>
        <taxon>Pseudomonadota</taxon>
        <taxon>Betaproteobacteria</taxon>
        <taxon>Rhodocyclales</taxon>
        <taxon>Zoogloeaceae</taxon>
        <taxon>Uliginosibacterium</taxon>
    </lineage>
</organism>
<dbReference type="InterPro" id="IPR018294">
    <property type="entry name" value="ISPD_synthase_CS"/>
</dbReference>
<evidence type="ECO:0000256" key="6">
    <source>
        <dbReference type="ARBA" id="ARBA00023229"/>
    </source>
</evidence>
<comment type="caution">
    <text evidence="8">The sequence shown here is derived from an EMBL/GenBank/DDBJ whole genome shotgun (WGS) entry which is preliminary data.</text>
</comment>
<dbReference type="InterPro" id="IPR029044">
    <property type="entry name" value="Nucleotide-diphossugar_trans"/>
</dbReference>
<dbReference type="Pfam" id="PF01128">
    <property type="entry name" value="IspD"/>
    <property type="match status" value="1"/>
</dbReference>
<reference evidence="8 9" key="1">
    <citation type="submission" date="2020-06" db="EMBL/GenBank/DDBJ databases">
        <title>Draft genome of Uliginosibacterium sp. IMCC34675.</title>
        <authorList>
            <person name="Song J."/>
        </authorList>
    </citation>
    <scope>NUCLEOTIDE SEQUENCE [LARGE SCALE GENOMIC DNA]</scope>
    <source>
        <strain evidence="8 9">IMCC34675</strain>
    </source>
</reference>
<keyword evidence="4 7" id="KW-0808">Transferase</keyword>
<dbReference type="HAMAP" id="MF_00108">
    <property type="entry name" value="IspD"/>
    <property type="match status" value="1"/>
</dbReference>
<dbReference type="Proteomes" id="UP000778523">
    <property type="component" value="Unassembled WGS sequence"/>
</dbReference>
<comment type="function">
    <text evidence="7">Catalyzes the formation of 4-diphosphocytidyl-2-C-methyl-D-erythritol from CTP and 2-C-methyl-D-erythritol 4-phosphate (MEP).</text>
</comment>
<dbReference type="GO" id="GO:0050518">
    <property type="term" value="F:2-C-methyl-D-erythritol 4-phosphate cytidylyltransferase activity"/>
    <property type="evidence" value="ECO:0007669"/>
    <property type="project" value="UniProtKB-EC"/>
</dbReference>
<evidence type="ECO:0000313" key="9">
    <source>
        <dbReference type="Proteomes" id="UP000778523"/>
    </source>
</evidence>
<dbReference type="Gene3D" id="3.90.550.10">
    <property type="entry name" value="Spore Coat Polysaccharide Biosynthesis Protein SpsA, Chain A"/>
    <property type="match status" value="1"/>
</dbReference>
<dbReference type="PANTHER" id="PTHR32125">
    <property type="entry name" value="2-C-METHYL-D-ERYTHRITOL 4-PHOSPHATE CYTIDYLYLTRANSFERASE, CHLOROPLASTIC"/>
    <property type="match status" value="1"/>
</dbReference>
<evidence type="ECO:0000256" key="3">
    <source>
        <dbReference type="ARBA" id="ARBA00009789"/>
    </source>
</evidence>
<evidence type="ECO:0000256" key="4">
    <source>
        <dbReference type="ARBA" id="ARBA00022679"/>
    </source>
</evidence>
<dbReference type="InterPro" id="IPR050088">
    <property type="entry name" value="IspD/TarI_cytidylyltransf_bact"/>
</dbReference>
<sequence length="230" mass="24838">MSRFFAIVPAAGSGSRMGAKRPKQYLELAGRPMLWHALATLTRVSRIERVCVVLSPEDEWWEEFDWQPLAERLQVLRVGGSTRAGSVANALRVLAADLAAEDWVLVHDAARACLTEAQVDGLIEALADDPVGGLLAQPVADTLKRSGADGRVAATVSREAMWQAQTPQMFRLGLLREALQAKPGVTDEAGAVEALGLCPRLIAADATNFKLTYPQDLALAELILRARSEA</sequence>
<feature type="site" description="Positions MEP for the nucleophilic attack" evidence="7">
    <location>
        <position position="210"/>
    </location>
</feature>
<comment type="catalytic activity">
    <reaction evidence="1 7">
        <text>2-C-methyl-D-erythritol 4-phosphate + CTP + H(+) = 4-CDP-2-C-methyl-D-erythritol + diphosphate</text>
        <dbReference type="Rhea" id="RHEA:13429"/>
        <dbReference type="ChEBI" id="CHEBI:15378"/>
        <dbReference type="ChEBI" id="CHEBI:33019"/>
        <dbReference type="ChEBI" id="CHEBI:37563"/>
        <dbReference type="ChEBI" id="CHEBI:57823"/>
        <dbReference type="ChEBI" id="CHEBI:58262"/>
        <dbReference type="EC" id="2.7.7.60"/>
    </reaction>
</comment>
<gene>
    <name evidence="7" type="primary">ispD</name>
    <name evidence="8" type="ORF">HJ583_015485</name>
</gene>
<evidence type="ECO:0000313" key="8">
    <source>
        <dbReference type="EMBL" id="NSL56435.1"/>
    </source>
</evidence>
<dbReference type="SUPFAM" id="SSF53448">
    <property type="entry name" value="Nucleotide-diphospho-sugar transferases"/>
    <property type="match status" value="1"/>
</dbReference>
<dbReference type="RefSeq" id="WP_170022768.1">
    <property type="nucleotide sequence ID" value="NZ_JABCSC020000004.1"/>
</dbReference>
<evidence type="ECO:0000256" key="2">
    <source>
        <dbReference type="ARBA" id="ARBA00004787"/>
    </source>
</evidence>
<keyword evidence="5 7" id="KW-0548">Nucleotidyltransferase</keyword>